<dbReference type="Proteomes" id="UP000039865">
    <property type="component" value="Unassembled WGS sequence"/>
</dbReference>
<evidence type="ECO:0000256" key="4">
    <source>
        <dbReference type="ARBA" id="ARBA00022741"/>
    </source>
</evidence>
<dbReference type="PANTHER" id="PTHR24346">
    <property type="entry name" value="MAP/MICROTUBULE AFFINITY-REGULATING KINASE"/>
    <property type="match status" value="1"/>
</dbReference>
<dbReference type="PROSITE" id="PS00108">
    <property type="entry name" value="PROTEIN_KINASE_ST"/>
    <property type="match status" value="1"/>
</dbReference>
<dbReference type="AlphaFoldDB" id="A0A078B5U1"/>
<dbReference type="EMBL" id="CCKQ01016800">
    <property type="protein sequence ID" value="CDW88682.1"/>
    <property type="molecule type" value="Genomic_DNA"/>
</dbReference>
<feature type="domain" description="Protein kinase" evidence="8">
    <location>
        <begin position="339"/>
        <end position="592"/>
    </location>
</feature>
<name>A0A078B5U1_STYLE</name>
<keyword evidence="4" id="KW-0547">Nucleotide-binding</keyword>
<dbReference type="InterPro" id="IPR011009">
    <property type="entry name" value="Kinase-like_dom_sf"/>
</dbReference>
<feature type="region of interest" description="Disordered" evidence="7">
    <location>
        <begin position="217"/>
        <end position="251"/>
    </location>
</feature>
<keyword evidence="6" id="KW-0067">ATP-binding</keyword>
<evidence type="ECO:0000313" key="9">
    <source>
        <dbReference type="EMBL" id="CDW88682.1"/>
    </source>
</evidence>
<dbReference type="OrthoDB" id="449424at2759"/>
<dbReference type="PANTHER" id="PTHR24346:SF82">
    <property type="entry name" value="KP78A-RELATED"/>
    <property type="match status" value="1"/>
</dbReference>
<dbReference type="Pfam" id="PF00069">
    <property type="entry name" value="Pkinase"/>
    <property type="match status" value="1"/>
</dbReference>
<keyword evidence="2" id="KW-0723">Serine/threonine-protein kinase</keyword>
<evidence type="ECO:0000259" key="8">
    <source>
        <dbReference type="PROSITE" id="PS50011"/>
    </source>
</evidence>
<comment type="subunit">
    <text evidence="1">Monomer.</text>
</comment>
<proteinExistence type="predicted"/>
<evidence type="ECO:0000256" key="1">
    <source>
        <dbReference type="ARBA" id="ARBA00011245"/>
    </source>
</evidence>
<dbReference type="SUPFAM" id="SSF56112">
    <property type="entry name" value="Protein kinase-like (PK-like)"/>
    <property type="match status" value="1"/>
</dbReference>
<dbReference type="CDD" id="cd14003">
    <property type="entry name" value="STKc_AMPK-like"/>
    <property type="match status" value="1"/>
</dbReference>
<feature type="region of interest" description="Disordered" evidence="7">
    <location>
        <begin position="173"/>
        <end position="194"/>
    </location>
</feature>
<feature type="compositionally biased region" description="Polar residues" evidence="7">
    <location>
        <begin position="223"/>
        <end position="239"/>
    </location>
</feature>
<evidence type="ECO:0000256" key="5">
    <source>
        <dbReference type="ARBA" id="ARBA00022777"/>
    </source>
</evidence>
<gene>
    <name evidence="9" type="primary">Contig14816.g15782</name>
    <name evidence="9" type="ORF">STYLEM_17806</name>
</gene>
<dbReference type="FunFam" id="1.10.510.10:FF:000571">
    <property type="entry name" value="Maternal embryonic leucine zipper kinase"/>
    <property type="match status" value="1"/>
</dbReference>
<keyword evidence="5 9" id="KW-0418">Kinase</keyword>
<evidence type="ECO:0000256" key="3">
    <source>
        <dbReference type="ARBA" id="ARBA00022679"/>
    </source>
</evidence>
<dbReference type="GO" id="GO:0005737">
    <property type="term" value="C:cytoplasm"/>
    <property type="evidence" value="ECO:0007669"/>
    <property type="project" value="TreeGrafter"/>
</dbReference>
<reference evidence="9 10" key="1">
    <citation type="submission" date="2014-06" db="EMBL/GenBank/DDBJ databases">
        <authorList>
            <person name="Swart Estienne"/>
        </authorList>
    </citation>
    <scope>NUCLEOTIDE SEQUENCE [LARGE SCALE GENOMIC DNA]</scope>
    <source>
        <strain evidence="9 10">130c</strain>
    </source>
</reference>
<dbReference type="GO" id="GO:0004674">
    <property type="term" value="F:protein serine/threonine kinase activity"/>
    <property type="evidence" value="ECO:0007669"/>
    <property type="project" value="UniProtKB-KW"/>
</dbReference>
<evidence type="ECO:0000256" key="2">
    <source>
        <dbReference type="ARBA" id="ARBA00022527"/>
    </source>
</evidence>
<organism evidence="9 10">
    <name type="scientific">Stylonychia lemnae</name>
    <name type="common">Ciliate</name>
    <dbReference type="NCBI Taxonomy" id="5949"/>
    <lineage>
        <taxon>Eukaryota</taxon>
        <taxon>Sar</taxon>
        <taxon>Alveolata</taxon>
        <taxon>Ciliophora</taxon>
        <taxon>Intramacronucleata</taxon>
        <taxon>Spirotrichea</taxon>
        <taxon>Stichotrichia</taxon>
        <taxon>Sporadotrichida</taxon>
        <taxon>Oxytrichidae</taxon>
        <taxon>Stylonychinae</taxon>
        <taxon>Stylonychia</taxon>
    </lineage>
</organism>
<evidence type="ECO:0000256" key="6">
    <source>
        <dbReference type="ARBA" id="ARBA00022840"/>
    </source>
</evidence>
<dbReference type="PROSITE" id="PS50011">
    <property type="entry name" value="PROTEIN_KINASE_DOM"/>
    <property type="match status" value="1"/>
</dbReference>
<protein>
    <submittedName>
        <fullName evidence="9">Protein kinase domain containing protein</fullName>
    </submittedName>
</protein>
<dbReference type="InterPro" id="IPR000719">
    <property type="entry name" value="Prot_kinase_dom"/>
</dbReference>
<dbReference type="InterPro" id="IPR008271">
    <property type="entry name" value="Ser/Thr_kinase_AS"/>
</dbReference>
<accession>A0A078B5U1</accession>
<dbReference type="Gene3D" id="1.10.510.10">
    <property type="entry name" value="Transferase(Phosphotransferase) domain 1"/>
    <property type="match status" value="1"/>
</dbReference>
<evidence type="ECO:0000313" key="10">
    <source>
        <dbReference type="Proteomes" id="UP000039865"/>
    </source>
</evidence>
<dbReference type="SMART" id="SM00220">
    <property type="entry name" value="S_TKc"/>
    <property type="match status" value="1"/>
</dbReference>
<evidence type="ECO:0000256" key="7">
    <source>
        <dbReference type="SAM" id="MobiDB-lite"/>
    </source>
</evidence>
<dbReference type="GO" id="GO:0035556">
    <property type="term" value="P:intracellular signal transduction"/>
    <property type="evidence" value="ECO:0007669"/>
    <property type="project" value="TreeGrafter"/>
</dbReference>
<sequence>MNFFVHKAPFEQKYDRPHTSNNVAKKSLNQGGMPAGSYLFMNQNWIPESAGPTSHYQNPNSYTRAGNMVGLRSNRWTNTAQLNTTFSHNFQKAQELLCMGNNSARKQNQQLQQRSKDRVQTAQNPLNNFTDKISKGMISHDHHHPMSTKNLNQELENYNPLGTHQRGLTAITKNQQTNNSSNKNNNSGIGSNKQNDYIGVEEKLNNSRTRQQGNLRIRATSAGMRNQPNKQGPSSNNENAGLPPKGSGINNLYINQTQDAIDQRALKETNILNIQQHQTTSSVGMNEKRSSIPTSALNKENNYLNRYPSEDKYNLHNPIPRPSMPKKSDLILNQTQATTAASSILAQNNFQLVNTSATLDAYTIVYEKFKLNDQMKKKAVQREIAVLKKLDHPHVIKLYELIDTARQINLVTDFVNGISLQQFVKNHGGATKRINEPQCRRMFKQIAEGIDYLHSNNIAHRDIKLDNILIEDKTNQIKVIDFGFSVICNPSQKLKIFCGTPSYMAPEIVQKREYDGRQVDMWALGVLLFAMLTGTFPFRGISEQDLYYKIQRGQFKVPDNVSKDARRLIYRMLEVDAKRRITARELVKESWVRCSDLPLTIFENAATYAHRGSSLDNRVSMDTNNASGYHNQAISFLKQMGYSGREIDDTLKGNETNNIYEQYRKHVDKQLNFSSNR</sequence>
<dbReference type="InParanoid" id="A0A078B5U1"/>
<keyword evidence="3" id="KW-0808">Transferase</keyword>
<dbReference type="GO" id="GO:0005524">
    <property type="term" value="F:ATP binding"/>
    <property type="evidence" value="ECO:0007669"/>
    <property type="project" value="UniProtKB-KW"/>
</dbReference>
<keyword evidence="10" id="KW-1185">Reference proteome</keyword>